<dbReference type="GeneID" id="36402910"/>
<proteinExistence type="predicted"/>
<dbReference type="RefSeq" id="XP_024586498.1">
    <property type="nucleotide sequence ID" value="XM_024721395.1"/>
</dbReference>
<evidence type="ECO:0000313" key="1">
    <source>
        <dbReference type="EMBL" id="CEG50129.1"/>
    </source>
</evidence>
<keyword evidence="2" id="KW-1185">Reference proteome</keyword>
<dbReference type="AlphaFoldDB" id="A0A0P1B7N0"/>
<sequence>MSQISSCAIPGLVELTNSYTARCSHDNCVSKLFRRKLIDNTIAFAVKHHLNGTKIVITQQQLRVM</sequence>
<organism evidence="1 2">
    <name type="scientific">Plasmopara halstedii</name>
    <name type="common">Downy mildew of sunflower</name>
    <dbReference type="NCBI Taxonomy" id="4781"/>
    <lineage>
        <taxon>Eukaryota</taxon>
        <taxon>Sar</taxon>
        <taxon>Stramenopiles</taxon>
        <taxon>Oomycota</taxon>
        <taxon>Peronosporomycetes</taxon>
        <taxon>Peronosporales</taxon>
        <taxon>Peronosporaceae</taxon>
        <taxon>Plasmopara</taxon>
    </lineage>
</organism>
<accession>A0A0P1B7N0</accession>
<dbReference type="EMBL" id="CCYD01003101">
    <property type="protein sequence ID" value="CEG50129.1"/>
    <property type="molecule type" value="Genomic_DNA"/>
</dbReference>
<dbReference type="Proteomes" id="UP000054928">
    <property type="component" value="Unassembled WGS sequence"/>
</dbReference>
<reference evidence="2" key="1">
    <citation type="submission" date="2014-09" db="EMBL/GenBank/DDBJ databases">
        <authorList>
            <person name="Sharma Rahul"/>
            <person name="Thines Marco"/>
        </authorList>
    </citation>
    <scope>NUCLEOTIDE SEQUENCE [LARGE SCALE GENOMIC DNA]</scope>
</reference>
<name>A0A0P1B7N0_PLAHL</name>
<protein>
    <submittedName>
        <fullName evidence="1">Uncharacterized protein</fullName>
    </submittedName>
</protein>
<evidence type="ECO:0000313" key="2">
    <source>
        <dbReference type="Proteomes" id="UP000054928"/>
    </source>
</evidence>